<dbReference type="AlphaFoldDB" id="A0A5J6MG97"/>
<dbReference type="EMBL" id="CP042906">
    <property type="protein sequence ID" value="QEX16117.1"/>
    <property type="molecule type" value="Genomic_DNA"/>
</dbReference>
<dbReference type="OrthoDB" id="9800698at2"/>
<protein>
    <submittedName>
        <fullName evidence="1">Sulfotransferase family protein</fullName>
    </submittedName>
</protein>
<accession>A0A5J6MG97</accession>
<sequence>MHSPVLIGASGGSGTRVMRDVLAAAGFYMGYDTLGTGDSVELADFFDRQVAPVLAATRRLDYELDQVPAALRDRVRHDLEATLASYLQHHSGIGGAWGLKGPRTLFMLPFFHEQLPELVFVQMIRDGRDMALSGNQGQLRRYHQPLHGETLPQDLAVPAARLWAKANLEAEDWCRRHIPGRHFLLRYEDLCGDPRRTLGALFEFLGARLPPDLLGRMAGAIKPSAGIGRWRQIDPAKARAIAEAAAPALARFGYR</sequence>
<dbReference type="Pfam" id="PF13469">
    <property type="entry name" value="Sulfotransfer_3"/>
    <property type="match status" value="1"/>
</dbReference>
<reference evidence="1 2" key="1">
    <citation type="submission" date="2019-08" db="EMBL/GenBank/DDBJ databases">
        <title>Hyperibacter terrae gen. nov., sp. nov. and Hyperibacter viscosus sp. nov., two new members in the family Rhodospirillaceae isolated from the rhizosphere of Hypericum perforatum.</title>
        <authorList>
            <person name="Noviana Z."/>
        </authorList>
    </citation>
    <scope>NUCLEOTIDE SEQUENCE [LARGE SCALE GENOMIC DNA]</scope>
    <source>
        <strain evidence="1 2">R5913</strain>
    </source>
</reference>
<dbReference type="SUPFAM" id="SSF52540">
    <property type="entry name" value="P-loop containing nucleoside triphosphate hydrolases"/>
    <property type="match status" value="1"/>
</dbReference>
<dbReference type="GO" id="GO:0016740">
    <property type="term" value="F:transferase activity"/>
    <property type="evidence" value="ECO:0007669"/>
    <property type="project" value="UniProtKB-KW"/>
</dbReference>
<dbReference type="RefSeq" id="WP_151176516.1">
    <property type="nucleotide sequence ID" value="NZ_CP042906.1"/>
</dbReference>
<keyword evidence="1" id="KW-0808">Transferase</keyword>
<dbReference type="KEGG" id="htq:FRZ44_14090"/>
<keyword evidence="2" id="KW-1185">Reference proteome</keyword>
<gene>
    <name evidence="1" type="ORF">FRZ44_14090</name>
</gene>
<evidence type="ECO:0000313" key="2">
    <source>
        <dbReference type="Proteomes" id="UP000326202"/>
    </source>
</evidence>
<dbReference type="InterPro" id="IPR027417">
    <property type="entry name" value="P-loop_NTPase"/>
</dbReference>
<dbReference type="Proteomes" id="UP000326202">
    <property type="component" value="Chromosome"/>
</dbReference>
<name>A0A5J6MG97_9PROT</name>
<dbReference type="Gene3D" id="3.40.50.300">
    <property type="entry name" value="P-loop containing nucleotide triphosphate hydrolases"/>
    <property type="match status" value="1"/>
</dbReference>
<proteinExistence type="predicted"/>
<evidence type="ECO:0000313" key="1">
    <source>
        <dbReference type="EMBL" id="QEX16117.1"/>
    </source>
</evidence>
<organism evidence="1 2">
    <name type="scientific">Hypericibacter terrae</name>
    <dbReference type="NCBI Taxonomy" id="2602015"/>
    <lineage>
        <taxon>Bacteria</taxon>
        <taxon>Pseudomonadati</taxon>
        <taxon>Pseudomonadota</taxon>
        <taxon>Alphaproteobacteria</taxon>
        <taxon>Rhodospirillales</taxon>
        <taxon>Dongiaceae</taxon>
        <taxon>Hypericibacter</taxon>
    </lineage>
</organism>